<dbReference type="Pfam" id="PF02065">
    <property type="entry name" value="Melibiase"/>
    <property type="match status" value="1"/>
</dbReference>
<dbReference type="Pfam" id="PF16875">
    <property type="entry name" value="Glyco_hydro_36N"/>
    <property type="match status" value="1"/>
</dbReference>
<dbReference type="InterPro" id="IPR038417">
    <property type="entry name" value="Alpga-gal_N_sf"/>
</dbReference>
<comment type="caution">
    <text evidence="6">The sequence shown here is derived from an EMBL/GenBank/DDBJ whole genome shotgun (WGS) entry which is preliminary data.</text>
</comment>
<gene>
    <name evidence="6" type="ORF">ACFQWG_11720</name>
</gene>
<sequence length="763" mass="83618">MERSERMGPMVVDATTEHGRRGGWAAVDLPLGVVHLRAGGTSVVTTFLGDAAPQVLHWGEDLGDVPPDVLASLDLADTAPAGHNAPAVPVRVPILPEARTGWMGRPGLAGWRDGGEDWSPRLHVDRVETDCRDISRHGSSVSAGPGGWRIRLIDAEAGLEVLLEIELAPSGLVRLRASLTNTAGSVYHLEELSPVLPLPPQAREILDFSGRWSRERTPLRLPLEFGCRLHEGRHGRTGFDAPPMMFAGEPSFGFRSGEVWGAHVGFSGNYRLWIEKRPDGHQVIGGGELLLPGEVSLAAGATYTSPWVYFGRGSGLDEAAHTVHEWLRGRAGHPSPRRPVTLNVWEAVYFDQDTEHLVRLAEAAAGIGIERFVLDDGWFQGRHDSTAGLGDWVPDRETWPGGLAPLADRVHELGMEFGLWFEPEMVNPDSDLARAHPEWMMSARRDLPVAWRHQQVLNLADEGAFDHVRRQMSAVIERYGVDYVKWDHNRDLIDAGDRRHGGRAGVHEQTLAAYRLMDLLGREHPGLEIEGCSSGGARVDLGMAEHAARFWPSDCLDPLERQSIVRWTSQLLPLEMIGAHIQSPVSRTTGRTSSLDFRAATAVWGCLGVEWDVTEIGEGERGLLAEWIAWFKRKRGLLFTGDLVRADSPDPSAWVQGVVAGDRRSALYEFTTRERSGDAPRGRFVLPGLEAEAVYRVRPVIVGPGPQGLVPPPWFGPSNQGVEATGRILASYGLRAPRLFTDQALLFEVTAVSGESPRSLPGA</sequence>
<proteinExistence type="predicted"/>
<comment type="catalytic activity">
    <reaction evidence="1">
        <text>Hydrolysis of terminal, non-reducing alpha-D-galactose residues in alpha-D-galactosides, including galactose oligosaccharides, galactomannans and galactolipids.</text>
        <dbReference type="EC" id="3.2.1.22"/>
    </reaction>
</comment>
<dbReference type="Gene3D" id="2.70.98.60">
    <property type="entry name" value="alpha-galactosidase from lactobacil brevis"/>
    <property type="match status" value="1"/>
</dbReference>
<organism evidence="6 7">
    <name type="scientific">Schaalia naturae</name>
    <dbReference type="NCBI Taxonomy" id="635203"/>
    <lineage>
        <taxon>Bacteria</taxon>
        <taxon>Bacillati</taxon>
        <taxon>Actinomycetota</taxon>
        <taxon>Actinomycetes</taxon>
        <taxon>Actinomycetales</taxon>
        <taxon>Actinomycetaceae</taxon>
        <taxon>Schaalia</taxon>
    </lineage>
</organism>
<dbReference type="PANTHER" id="PTHR43053:SF3">
    <property type="entry name" value="ALPHA-GALACTOSIDASE C-RELATED"/>
    <property type="match status" value="1"/>
</dbReference>
<protein>
    <recommendedName>
        <fullName evidence="2">alpha-galactosidase</fullName>
        <ecNumber evidence="2">3.2.1.22</ecNumber>
    </recommendedName>
</protein>
<dbReference type="EMBL" id="JBHTEF010000001">
    <property type="protein sequence ID" value="MFC7581863.1"/>
    <property type="molecule type" value="Genomic_DNA"/>
</dbReference>
<keyword evidence="7" id="KW-1185">Reference proteome</keyword>
<name>A0ABW2SQV1_9ACTO</name>
<evidence type="ECO:0000313" key="7">
    <source>
        <dbReference type="Proteomes" id="UP001596527"/>
    </source>
</evidence>
<feature type="domain" description="Glycosyl hydrolase family 36 N-terminal" evidence="5">
    <location>
        <begin position="53"/>
        <end position="298"/>
    </location>
</feature>
<dbReference type="EC" id="3.2.1.22" evidence="2"/>
<dbReference type="InterPro" id="IPR050985">
    <property type="entry name" value="Alpha-glycosidase_related"/>
</dbReference>
<dbReference type="InterPro" id="IPR031704">
    <property type="entry name" value="Glyco_hydro_36_N"/>
</dbReference>
<dbReference type="RefSeq" id="WP_380975533.1">
    <property type="nucleotide sequence ID" value="NZ_JBHTEF010000001.1"/>
</dbReference>
<reference evidence="7" key="1">
    <citation type="journal article" date="2019" name="Int. J. Syst. Evol. Microbiol.">
        <title>The Global Catalogue of Microorganisms (GCM) 10K type strain sequencing project: providing services to taxonomists for standard genome sequencing and annotation.</title>
        <authorList>
            <consortium name="The Broad Institute Genomics Platform"/>
            <consortium name="The Broad Institute Genome Sequencing Center for Infectious Disease"/>
            <person name="Wu L."/>
            <person name="Ma J."/>
        </authorList>
    </citation>
    <scope>NUCLEOTIDE SEQUENCE [LARGE SCALE GENOMIC DNA]</scope>
    <source>
        <strain evidence="7">CCUG 56698</strain>
    </source>
</reference>
<dbReference type="GO" id="GO:0004557">
    <property type="term" value="F:alpha-galactosidase activity"/>
    <property type="evidence" value="ECO:0007669"/>
    <property type="project" value="UniProtKB-EC"/>
</dbReference>
<accession>A0ABW2SQV1</accession>
<dbReference type="SUPFAM" id="SSF51445">
    <property type="entry name" value="(Trans)glycosidases"/>
    <property type="match status" value="1"/>
</dbReference>
<evidence type="ECO:0000256" key="2">
    <source>
        <dbReference type="ARBA" id="ARBA00012755"/>
    </source>
</evidence>
<dbReference type="PANTHER" id="PTHR43053">
    <property type="entry name" value="GLYCOSIDASE FAMILY 31"/>
    <property type="match status" value="1"/>
</dbReference>
<evidence type="ECO:0000313" key="6">
    <source>
        <dbReference type="EMBL" id="MFC7581863.1"/>
    </source>
</evidence>
<evidence type="ECO:0000259" key="5">
    <source>
        <dbReference type="Pfam" id="PF16875"/>
    </source>
</evidence>
<dbReference type="InterPro" id="IPR013785">
    <property type="entry name" value="Aldolase_TIM"/>
</dbReference>
<dbReference type="Proteomes" id="UP001596527">
    <property type="component" value="Unassembled WGS sequence"/>
</dbReference>
<keyword evidence="3 6" id="KW-0378">Hydrolase</keyword>
<evidence type="ECO:0000256" key="1">
    <source>
        <dbReference type="ARBA" id="ARBA00001255"/>
    </source>
</evidence>
<evidence type="ECO:0000256" key="4">
    <source>
        <dbReference type="ARBA" id="ARBA00023295"/>
    </source>
</evidence>
<dbReference type="PRINTS" id="PR00743">
    <property type="entry name" value="GLHYDRLASE36"/>
</dbReference>
<dbReference type="InterPro" id="IPR002252">
    <property type="entry name" value="Glyco_hydro_36"/>
</dbReference>
<evidence type="ECO:0000256" key="3">
    <source>
        <dbReference type="ARBA" id="ARBA00022801"/>
    </source>
</evidence>
<dbReference type="Gene3D" id="3.20.20.70">
    <property type="entry name" value="Aldolase class I"/>
    <property type="match status" value="1"/>
</dbReference>
<dbReference type="InterPro" id="IPR017853">
    <property type="entry name" value="GH"/>
</dbReference>
<keyword evidence="4 6" id="KW-0326">Glycosidase</keyword>
<dbReference type="CDD" id="cd14791">
    <property type="entry name" value="GH36"/>
    <property type="match status" value="1"/>
</dbReference>